<keyword evidence="10 15" id="KW-0460">Magnesium</keyword>
<keyword evidence="6" id="KW-0479">Metal-binding</keyword>
<evidence type="ECO:0000256" key="13">
    <source>
        <dbReference type="PIRSR" id="PIRSR613078-2"/>
    </source>
</evidence>
<evidence type="ECO:0000259" key="16">
    <source>
        <dbReference type="Pfam" id="PF00224"/>
    </source>
</evidence>
<dbReference type="Pfam" id="PF00300">
    <property type="entry name" value="His_Phos_1"/>
    <property type="match status" value="2"/>
</dbReference>
<evidence type="ECO:0000256" key="3">
    <source>
        <dbReference type="ARBA" id="ARBA00008663"/>
    </source>
</evidence>
<dbReference type="PROSITE" id="PS00175">
    <property type="entry name" value="PG_MUTASE"/>
    <property type="match status" value="1"/>
</dbReference>
<reference evidence="18" key="2">
    <citation type="journal article" date="2023" name="Microbiol Resour">
        <title>Decontamination and Annotation of the Draft Genome Sequence of the Oomycete Lagenidium giganteum ARSEF 373.</title>
        <authorList>
            <person name="Morgan W.R."/>
            <person name="Tartar A."/>
        </authorList>
    </citation>
    <scope>NUCLEOTIDE SEQUENCE</scope>
    <source>
        <strain evidence="18">ARSEF 373</strain>
    </source>
</reference>
<dbReference type="GO" id="GO:0030955">
    <property type="term" value="F:potassium ion binding"/>
    <property type="evidence" value="ECO:0007669"/>
    <property type="project" value="InterPro"/>
</dbReference>
<dbReference type="CDD" id="cd07067">
    <property type="entry name" value="HP_PGM_like"/>
    <property type="match status" value="1"/>
</dbReference>
<evidence type="ECO:0000256" key="10">
    <source>
        <dbReference type="ARBA" id="ARBA00022842"/>
    </source>
</evidence>
<comment type="pathway">
    <text evidence="2 15">Carbohydrate degradation; glycolysis; pyruvate from D-glyceraldehyde 3-phosphate: step 5/5.</text>
</comment>
<evidence type="ECO:0000256" key="6">
    <source>
        <dbReference type="ARBA" id="ARBA00022723"/>
    </source>
</evidence>
<keyword evidence="5 15" id="KW-0808">Transferase</keyword>
<evidence type="ECO:0000313" key="19">
    <source>
        <dbReference type="Proteomes" id="UP001146120"/>
    </source>
</evidence>
<protein>
    <recommendedName>
        <fullName evidence="4 15">Pyruvate kinase</fullName>
        <ecNumber evidence="4 15">2.7.1.40</ecNumber>
    </recommendedName>
</protein>
<keyword evidence="7" id="KW-0547">Nucleotide-binding</keyword>
<comment type="catalytic activity">
    <reaction evidence="15">
        <text>pyruvate + ATP = phosphoenolpyruvate + ADP + H(+)</text>
        <dbReference type="Rhea" id="RHEA:18157"/>
        <dbReference type="ChEBI" id="CHEBI:15361"/>
        <dbReference type="ChEBI" id="CHEBI:15378"/>
        <dbReference type="ChEBI" id="CHEBI:30616"/>
        <dbReference type="ChEBI" id="CHEBI:58702"/>
        <dbReference type="ChEBI" id="CHEBI:456216"/>
        <dbReference type="EC" id="2.7.1.40"/>
    </reaction>
</comment>
<dbReference type="Gene3D" id="3.20.20.60">
    <property type="entry name" value="Phosphoenolpyruvate-binding domains"/>
    <property type="match status" value="1"/>
</dbReference>
<dbReference type="NCBIfam" id="TIGR01064">
    <property type="entry name" value="pyruv_kin"/>
    <property type="match status" value="1"/>
</dbReference>
<dbReference type="SUPFAM" id="SSF52935">
    <property type="entry name" value="PK C-terminal domain-like"/>
    <property type="match status" value="1"/>
</dbReference>
<proteinExistence type="inferred from homology"/>
<dbReference type="InterPro" id="IPR015793">
    <property type="entry name" value="Pyrv_Knase_brl"/>
</dbReference>
<dbReference type="InterPro" id="IPR001697">
    <property type="entry name" value="Pyr_Knase"/>
</dbReference>
<comment type="cofactor">
    <cofactor evidence="1">
        <name>K(+)</name>
        <dbReference type="ChEBI" id="CHEBI:29103"/>
    </cofactor>
</comment>
<dbReference type="InterPro" id="IPR015795">
    <property type="entry name" value="Pyrv_Knase_C"/>
</dbReference>
<evidence type="ECO:0000256" key="12">
    <source>
        <dbReference type="ARBA" id="ARBA00023317"/>
    </source>
</evidence>
<dbReference type="PANTHER" id="PTHR11817">
    <property type="entry name" value="PYRUVATE KINASE"/>
    <property type="match status" value="1"/>
</dbReference>
<feature type="binding site" evidence="13">
    <location>
        <begin position="694"/>
        <end position="701"/>
    </location>
    <ligand>
        <name>substrate</name>
    </ligand>
</feature>
<dbReference type="Gene3D" id="2.40.33.10">
    <property type="entry name" value="PK beta-barrel domain-like"/>
    <property type="match status" value="1"/>
</dbReference>
<keyword evidence="19" id="KW-1185">Reference proteome</keyword>
<dbReference type="InterPro" id="IPR013078">
    <property type="entry name" value="His_Pase_superF_clade-1"/>
</dbReference>
<dbReference type="SUPFAM" id="SSF50800">
    <property type="entry name" value="PK beta-barrel domain-like"/>
    <property type="match status" value="1"/>
</dbReference>
<organism evidence="18 19">
    <name type="scientific">Lagenidium giganteum</name>
    <dbReference type="NCBI Taxonomy" id="4803"/>
    <lineage>
        <taxon>Eukaryota</taxon>
        <taxon>Sar</taxon>
        <taxon>Stramenopiles</taxon>
        <taxon>Oomycota</taxon>
        <taxon>Peronosporomycetes</taxon>
        <taxon>Pythiales</taxon>
        <taxon>Pythiaceae</taxon>
    </lineage>
</organism>
<comment type="similarity">
    <text evidence="3 15">Belongs to the pyruvate kinase family.</text>
</comment>
<accession>A0AAV2Z9N6</accession>
<gene>
    <name evidence="18" type="ORF">N0F65_001579</name>
</gene>
<evidence type="ECO:0000256" key="2">
    <source>
        <dbReference type="ARBA" id="ARBA00004997"/>
    </source>
</evidence>
<dbReference type="SUPFAM" id="SSF51621">
    <property type="entry name" value="Phosphoenolpyruvate/pyruvate domain"/>
    <property type="match status" value="1"/>
</dbReference>
<dbReference type="InterPro" id="IPR015813">
    <property type="entry name" value="Pyrv/PenolPyrv_kinase-like_dom"/>
</dbReference>
<keyword evidence="8 15" id="KW-0418">Kinase</keyword>
<evidence type="ECO:0000256" key="14">
    <source>
        <dbReference type="PIRSR" id="PIRSR613078-3"/>
    </source>
</evidence>
<evidence type="ECO:0000256" key="5">
    <source>
        <dbReference type="ARBA" id="ARBA00022679"/>
    </source>
</evidence>
<dbReference type="EC" id="2.7.1.40" evidence="4 15"/>
<dbReference type="Gene3D" id="3.40.1380.20">
    <property type="entry name" value="Pyruvate kinase, C-terminal domain"/>
    <property type="match status" value="1"/>
</dbReference>
<evidence type="ECO:0000256" key="4">
    <source>
        <dbReference type="ARBA" id="ARBA00012142"/>
    </source>
</evidence>
<feature type="domain" description="Pyruvate kinase C-terminal" evidence="17">
    <location>
        <begin position="444"/>
        <end position="558"/>
    </location>
</feature>
<feature type="domain" description="Pyruvate kinase barrel" evidence="16">
    <location>
        <begin position="85"/>
        <end position="409"/>
    </location>
</feature>
<dbReference type="FunFam" id="2.40.33.10:FF:000001">
    <property type="entry name" value="Pyruvate kinase"/>
    <property type="match status" value="1"/>
</dbReference>
<dbReference type="AlphaFoldDB" id="A0AAV2Z9N6"/>
<evidence type="ECO:0000256" key="7">
    <source>
        <dbReference type="ARBA" id="ARBA00022741"/>
    </source>
</evidence>
<dbReference type="NCBIfam" id="NF004978">
    <property type="entry name" value="PRK06354.1"/>
    <property type="match status" value="1"/>
</dbReference>
<sequence length="950" mass="105632">MERTRLLSRRSKEEGRESAFELHRLAAFPPVRMGSWQRDRSMSQEFADMILASDPAPRMRAPVVRNFQLGVELSHILEPTPPRCRKTKIICAIGPSSWSKEKLGELLDAGMNVARLNFSHGDHDVHKRSLTNLREAVMERPGCHCAVLLDTKGPEIRTGVLKDHQPVKLKAGQSLEICTDYTYEGTASRIACSYQHLPTSVSVGSRILCDDGSLVMTVTECKEDCVIVKVKNDHILEEKKNMNLPGAAIRIPGITDKDENDLLNFAIPQAVDIVSGSFVRCAENVKAIRDCLGDRGKYIRVHAKIESIEALRNIDEIIQAADGIHVSRGDLGMELSPEQVFLAQKMIIRKANIAGKPVVTSTQMLQSMTENPHPSYAECTDVANAVIDGTDAMMLSAETAKGKYPIEAVRTMAKICIEAEAVLDNGEIYRVTRSVTPRPFSMSETIASSAVETSIDVKAKLIISFTETGFSTKLLAKYRPDARILAVTASASTARQLVGLSRGVSALRVESMLGVDSLTIKAIAYAKEEGWIVNGDNIVLIHGLHDAVSGSTNVVKVIEANPMGFTSPTNFHFKALCSHMGMMLAVTCPSSSSRPRVMKVTGLVLASWVALAAAIGVIVDRSVSEHRRRRKKTCDCADGECCQSVTPAERRYQLPHAHVEHWPHQGVCDPRWSRLAPVSKDHNRTSFGMLILLRHGQSVWNRKPQQPDELWRYAGSIDIPLSDVGIQEAFEAGKKLEFTPVDLVFCSQMDRARTTVSLALSVHSSKKTPVVEHSSPLDFPRFEGVNDQNPFDFIVPVYVSPTLNERNFGDMQGVPSTKHTELFDKDQIRKIRNDYNTKFPGENGESCHDIYERTIPFFNDFIVPHLKEGRNVLVSTHGFVIRTLVKYLDKMDEVEFNNQMKLEKTAPEKCLLLAPTGVPLMYRYDNGEFVKVRQSRRDRAESLSRSSAPY</sequence>
<keyword evidence="11 15" id="KW-0324">Glycolysis</keyword>
<feature type="site" description="Transition state stabilizer" evidence="14">
    <location>
        <position position="877"/>
    </location>
</feature>
<evidence type="ECO:0000256" key="15">
    <source>
        <dbReference type="RuleBase" id="RU000504"/>
    </source>
</evidence>
<comment type="caution">
    <text evidence="18">The sequence shown here is derived from an EMBL/GenBank/DDBJ whole genome shotgun (WGS) entry which is preliminary data.</text>
</comment>
<evidence type="ECO:0000256" key="11">
    <source>
        <dbReference type="ARBA" id="ARBA00023152"/>
    </source>
</evidence>
<dbReference type="InterPro" id="IPR015806">
    <property type="entry name" value="Pyrv_Knase_insert_dom_sf"/>
</dbReference>
<dbReference type="EMBL" id="DAKRPA010000049">
    <property type="protein sequence ID" value="DBA01340.1"/>
    <property type="molecule type" value="Genomic_DNA"/>
</dbReference>
<dbReference type="Gene3D" id="3.40.50.1240">
    <property type="entry name" value="Phosphoglycerate mutase-like"/>
    <property type="match status" value="1"/>
</dbReference>
<reference evidence="18" key="1">
    <citation type="submission" date="2022-11" db="EMBL/GenBank/DDBJ databases">
        <authorList>
            <person name="Morgan W.R."/>
            <person name="Tartar A."/>
        </authorList>
    </citation>
    <scope>NUCLEOTIDE SEQUENCE</scope>
    <source>
        <strain evidence="18">ARSEF 373</strain>
    </source>
</reference>
<keyword evidence="12" id="KW-0670">Pyruvate</keyword>
<evidence type="ECO:0000313" key="18">
    <source>
        <dbReference type="EMBL" id="DBA01340.1"/>
    </source>
</evidence>
<dbReference type="GO" id="GO:0016301">
    <property type="term" value="F:kinase activity"/>
    <property type="evidence" value="ECO:0007669"/>
    <property type="project" value="UniProtKB-KW"/>
</dbReference>
<dbReference type="GO" id="GO:0004743">
    <property type="term" value="F:pyruvate kinase activity"/>
    <property type="evidence" value="ECO:0007669"/>
    <property type="project" value="UniProtKB-EC"/>
</dbReference>
<dbReference type="InterPro" id="IPR036918">
    <property type="entry name" value="Pyrv_Knase_C_sf"/>
</dbReference>
<dbReference type="InterPro" id="IPR011037">
    <property type="entry name" value="Pyrv_Knase-like_insert_dom_sf"/>
</dbReference>
<evidence type="ECO:0000256" key="8">
    <source>
        <dbReference type="ARBA" id="ARBA00022777"/>
    </source>
</evidence>
<dbReference type="PRINTS" id="PR01050">
    <property type="entry name" value="PYRUVTKNASE"/>
</dbReference>
<evidence type="ECO:0000256" key="1">
    <source>
        <dbReference type="ARBA" id="ARBA00001958"/>
    </source>
</evidence>
<dbReference type="GO" id="GO:0000287">
    <property type="term" value="F:magnesium ion binding"/>
    <property type="evidence" value="ECO:0007669"/>
    <property type="project" value="InterPro"/>
</dbReference>
<feature type="binding site" evidence="13">
    <location>
        <position position="751"/>
    </location>
    <ligand>
        <name>substrate</name>
    </ligand>
</feature>
<dbReference type="InterPro" id="IPR040442">
    <property type="entry name" value="Pyrv_kinase-like_dom_sf"/>
</dbReference>
<dbReference type="Pfam" id="PF00224">
    <property type="entry name" value="PK"/>
    <property type="match status" value="1"/>
</dbReference>
<evidence type="ECO:0000259" key="17">
    <source>
        <dbReference type="Pfam" id="PF02887"/>
    </source>
</evidence>
<dbReference type="InterPro" id="IPR029033">
    <property type="entry name" value="His_PPase_superfam"/>
</dbReference>
<dbReference type="NCBIfam" id="NF004491">
    <property type="entry name" value="PRK05826.1"/>
    <property type="match status" value="1"/>
</dbReference>
<dbReference type="SMART" id="SM00855">
    <property type="entry name" value="PGAM"/>
    <property type="match status" value="1"/>
</dbReference>
<evidence type="ECO:0000256" key="9">
    <source>
        <dbReference type="ARBA" id="ARBA00022840"/>
    </source>
</evidence>
<name>A0AAV2Z9N6_9STRA</name>
<dbReference type="InterPro" id="IPR001345">
    <property type="entry name" value="PG/BPGM_mutase_AS"/>
</dbReference>
<dbReference type="Proteomes" id="UP001146120">
    <property type="component" value="Unassembled WGS sequence"/>
</dbReference>
<dbReference type="GO" id="GO:0005524">
    <property type="term" value="F:ATP binding"/>
    <property type="evidence" value="ECO:0007669"/>
    <property type="project" value="UniProtKB-KW"/>
</dbReference>
<dbReference type="Pfam" id="PF02887">
    <property type="entry name" value="PK_C"/>
    <property type="match status" value="1"/>
</dbReference>
<keyword evidence="9" id="KW-0067">ATP-binding</keyword>
<dbReference type="SUPFAM" id="SSF53254">
    <property type="entry name" value="Phosphoglycerate mutase-like"/>
    <property type="match status" value="1"/>
</dbReference>